<evidence type="ECO:0008006" key="2">
    <source>
        <dbReference type="Google" id="ProtNLM"/>
    </source>
</evidence>
<accession>A0A7S2LGR9</accession>
<dbReference type="EMBL" id="HBGZ01016820">
    <property type="protein sequence ID" value="CAD9605986.1"/>
    <property type="molecule type" value="Transcribed_RNA"/>
</dbReference>
<name>A0A7S2LGR9_9STRA</name>
<gene>
    <name evidence="1" type="ORF">SMAR0320_LOCUS12038</name>
</gene>
<protein>
    <recommendedName>
        <fullName evidence="2">Fe2OG dioxygenase domain-containing protein</fullName>
    </recommendedName>
</protein>
<evidence type="ECO:0000313" key="1">
    <source>
        <dbReference type="EMBL" id="CAD9605986.1"/>
    </source>
</evidence>
<organism evidence="1">
    <name type="scientific">Skeletonema marinoi</name>
    <dbReference type="NCBI Taxonomy" id="267567"/>
    <lineage>
        <taxon>Eukaryota</taxon>
        <taxon>Sar</taxon>
        <taxon>Stramenopiles</taxon>
        <taxon>Ochrophyta</taxon>
        <taxon>Bacillariophyta</taxon>
        <taxon>Coscinodiscophyceae</taxon>
        <taxon>Thalassiosirophycidae</taxon>
        <taxon>Thalassiosirales</taxon>
        <taxon>Skeletonemataceae</taxon>
        <taxon>Skeletonema</taxon>
        <taxon>Skeletonema marinoi-dohrnii complex</taxon>
    </lineage>
</organism>
<sequence>MRAGRLISSSNNAMKHIVIQQRRQFSNRTRNDAIQELFRHLESNYGNLSSLIDRGTAAETIVADDGIIHANHLKRLFEHDATALHVRNFYNTESATQLGEELIQESLRKGGKNWKVSTSRGLESSDVGTLGEHPPYNVAVARERQSISSSQNDGDSKDATTPIDEYFEGVQREFHSRRKKGTSYRLWPLDKLRLELDEAWQFGAGLAREQKDQRRAFGGGLPRIMRGPTRWKGFIHVDDLGPLDSSRGLFSANIYLTVPDADANKHTNTNPDAGALYIWPLGVRSRLDWYRNAITLSSLSAQDPESQLILRKALGTPNVIHPKPGDLVLLCAQRPHCAVGFSDGVRVSLQSFLQYESEERLLIDC</sequence>
<proteinExistence type="predicted"/>
<reference evidence="1" key="1">
    <citation type="submission" date="2021-01" db="EMBL/GenBank/DDBJ databases">
        <authorList>
            <person name="Corre E."/>
            <person name="Pelletier E."/>
            <person name="Niang G."/>
            <person name="Scheremetjew M."/>
            <person name="Finn R."/>
            <person name="Kale V."/>
            <person name="Holt S."/>
            <person name="Cochrane G."/>
            <person name="Meng A."/>
            <person name="Brown T."/>
            <person name="Cohen L."/>
        </authorList>
    </citation>
    <scope>NUCLEOTIDE SEQUENCE</scope>
    <source>
        <strain evidence="1">SM1012Den-03</strain>
    </source>
</reference>
<dbReference type="AlphaFoldDB" id="A0A7S2LGR9"/>